<name>A0A0R2EYG8_9LACO</name>
<feature type="transmembrane region" description="Helical" evidence="5">
    <location>
        <begin position="176"/>
        <end position="204"/>
    </location>
</feature>
<gene>
    <name evidence="6" type="ORF">FC75_GL002300</name>
</gene>
<evidence type="ECO:0000256" key="5">
    <source>
        <dbReference type="HAMAP-Rule" id="MF_01572"/>
    </source>
</evidence>
<keyword evidence="2 5" id="KW-0812">Transmembrane</keyword>
<dbReference type="Pfam" id="PF07155">
    <property type="entry name" value="ECF-ribofla_trS"/>
    <property type="match status" value="1"/>
</dbReference>
<comment type="similarity">
    <text evidence="5">Belongs to the UPF0397 family.</text>
</comment>
<dbReference type="AlphaFoldDB" id="A0A0R2EYG8"/>
<dbReference type="PATRIC" id="fig|1423730.4.peg.2388"/>
<comment type="subcellular location">
    <subcellularLocation>
        <location evidence="5">Cell membrane</location>
        <topology evidence="5">Multi-pass membrane protein</topology>
    </subcellularLocation>
</comment>
<dbReference type="Gene3D" id="1.10.1760.20">
    <property type="match status" value="1"/>
</dbReference>
<evidence type="ECO:0000313" key="6">
    <source>
        <dbReference type="EMBL" id="KRN21496.1"/>
    </source>
</evidence>
<proteinExistence type="inferred from homology"/>
<comment type="caution">
    <text evidence="6">The sequence shown here is derived from an EMBL/GenBank/DDBJ whole genome shotgun (WGS) entry which is preliminary data.</text>
</comment>
<evidence type="ECO:0000313" key="7">
    <source>
        <dbReference type="Proteomes" id="UP000050865"/>
    </source>
</evidence>
<dbReference type="InterPro" id="IPR022914">
    <property type="entry name" value="UPF0397"/>
</dbReference>
<dbReference type="STRING" id="1423730.FC75_GL002300"/>
<evidence type="ECO:0000256" key="2">
    <source>
        <dbReference type="ARBA" id="ARBA00022692"/>
    </source>
</evidence>
<dbReference type="HAMAP" id="MF_01572">
    <property type="entry name" value="UPF0397"/>
    <property type="match status" value="1"/>
</dbReference>
<dbReference type="PANTHER" id="PTHR37815">
    <property type="entry name" value="UPF0397 PROTEIN BC_2624-RELATED"/>
    <property type="match status" value="1"/>
</dbReference>
<dbReference type="EMBL" id="AYZJ01000050">
    <property type="protein sequence ID" value="KRN21496.1"/>
    <property type="molecule type" value="Genomic_DNA"/>
</dbReference>
<keyword evidence="3 5" id="KW-1133">Transmembrane helix</keyword>
<dbReference type="InterPro" id="IPR009825">
    <property type="entry name" value="ECF_substrate-spec-like"/>
</dbReference>
<feature type="transmembrane region" description="Helical" evidence="5">
    <location>
        <begin position="76"/>
        <end position="97"/>
    </location>
</feature>
<accession>A0A0R2EYG8</accession>
<dbReference type="GO" id="GO:0005886">
    <property type="term" value="C:plasma membrane"/>
    <property type="evidence" value="ECO:0007669"/>
    <property type="project" value="UniProtKB-SubCell"/>
</dbReference>
<evidence type="ECO:0000256" key="4">
    <source>
        <dbReference type="ARBA" id="ARBA00023136"/>
    </source>
</evidence>
<keyword evidence="1 5" id="KW-1003">Cell membrane</keyword>
<sequence length="216" mass="23265">MELAVHPLVQFGPAYIIYFSRGKCLMAKNKQSSSELFSVRTVVAIGIGTALIFILKRWVSIPTGFPNTNIDTSYGFLGFMSVLFGPVAGFIMGFLGHALNDFTQYGTPWWTWVVTTGLVGGVIGLFWKRLDVSKGDFGKKKLIGYNVVSGLTNLVAWAAIAPTLDVLVYSEPANKVYIQGLISAVSNVISGAVIGSILLAAYAASRTRSGSLKKED</sequence>
<keyword evidence="4 5" id="KW-0472">Membrane</keyword>
<protein>
    <recommendedName>
        <fullName evidence="5">UPF0397 protein FC75_GL002300</fullName>
    </recommendedName>
</protein>
<dbReference type="PANTHER" id="PTHR37815:SF3">
    <property type="entry name" value="UPF0397 PROTEIN SPR0429"/>
    <property type="match status" value="1"/>
</dbReference>
<feature type="transmembrane region" description="Helical" evidence="5">
    <location>
        <begin position="142"/>
        <end position="164"/>
    </location>
</feature>
<reference evidence="6 7" key="1">
    <citation type="journal article" date="2015" name="Genome Announc.">
        <title>Expanding the biotechnology potential of lactobacilli through comparative genomics of 213 strains and associated genera.</title>
        <authorList>
            <person name="Sun Z."/>
            <person name="Harris H.M."/>
            <person name="McCann A."/>
            <person name="Guo C."/>
            <person name="Argimon S."/>
            <person name="Zhang W."/>
            <person name="Yang X."/>
            <person name="Jeffery I.B."/>
            <person name="Cooney J.C."/>
            <person name="Kagawa T.F."/>
            <person name="Liu W."/>
            <person name="Song Y."/>
            <person name="Salvetti E."/>
            <person name="Wrobel A."/>
            <person name="Rasinkangas P."/>
            <person name="Parkhill J."/>
            <person name="Rea M.C."/>
            <person name="O'Sullivan O."/>
            <person name="Ritari J."/>
            <person name="Douillard F.P."/>
            <person name="Paul Ross R."/>
            <person name="Yang R."/>
            <person name="Briner A.E."/>
            <person name="Felis G.E."/>
            <person name="de Vos W.M."/>
            <person name="Barrangou R."/>
            <person name="Klaenhammer T.R."/>
            <person name="Caufield P.W."/>
            <person name="Cui Y."/>
            <person name="Zhang H."/>
            <person name="O'Toole P.W."/>
        </authorList>
    </citation>
    <scope>NUCLEOTIDE SEQUENCE [LARGE SCALE GENOMIC DNA]</scope>
    <source>
        <strain evidence="6 7">DSM 22697</strain>
    </source>
</reference>
<keyword evidence="7" id="KW-1185">Reference proteome</keyword>
<feature type="transmembrane region" description="Helical" evidence="5">
    <location>
        <begin position="109"/>
        <end position="130"/>
    </location>
</feature>
<evidence type="ECO:0000256" key="3">
    <source>
        <dbReference type="ARBA" id="ARBA00022989"/>
    </source>
</evidence>
<dbReference type="Proteomes" id="UP000050865">
    <property type="component" value="Unassembled WGS sequence"/>
</dbReference>
<dbReference type="NCBIfam" id="NF010182">
    <property type="entry name" value="PRK13661.1"/>
    <property type="match status" value="1"/>
</dbReference>
<evidence type="ECO:0000256" key="1">
    <source>
        <dbReference type="ARBA" id="ARBA00022475"/>
    </source>
</evidence>
<organism evidence="6 7">
    <name type="scientific">Lacticaseibacillus camelliae DSM 22697 = JCM 13995</name>
    <dbReference type="NCBI Taxonomy" id="1423730"/>
    <lineage>
        <taxon>Bacteria</taxon>
        <taxon>Bacillati</taxon>
        <taxon>Bacillota</taxon>
        <taxon>Bacilli</taxon>
        <taxon>Lactobacillales</taxon>
        <taxon>Lactobacillaceae</taxon>
        <taxon>Lacticaseibacillus</taxon>
    </lineage>
</organism>
<feature type="transmembrane region" description="Helical" evidence="5">
    <location>
        <begin position="36"/>
        <end position="55"/>
    </location>
</feature>